<dbReference type="Proteomes" id="UP000054549">
    <property type="component" value="Unassembled WGS sequence"/>
</dbReference>
<evidence type="ECO:0000313" key="1">
    <source>
        <dbReference type="EMBL" id="KIL65322.1"/>
    </source>
</evidence>
<dbReference type="EMBL" id="KN818243">
    <property type="protein sequence ID" value="KIL65322.1"/>
    <property type="molecule type" value="Genomic_DNA"/>
</dbReference>
<proteinExistence type="predicted"/>
<name>A0A0C2WU76_AMAMK</name>
<dbReference type="InParanoid" id="A0A0C2WU76"/>
<gene>
    <name evidence="1" type="ORF">M378DRAFT_162263</name>
</gene>
<evidence type="ECO:0000313" key="2">
    <source>
        <dbReference type="Proteomes" id="UP000054549"/>
    </source>
</evidence>
<keyword evidence="2" id="KW-1185">Reference proteome</keyword>
<dbReference type="AlphaFoldDB" id="A0A0C2WU76"/>
<dbReference type="HOGENOM" id="CLU_3068141_0_0_1"/>
<sequence length="53" mass="5965">MGALEQQELVSDFIETAAEAGRACAEIFQRFTISGHRFQDHRPCCVVVKVVNR</sequence>
<accession>A0A0C2WU76</accession>
<reference evidence="1 2" key="1">
    <citation type="submission" date="2014-04" db="EMBL/GenBank/DDBJ databases">
        <title>Evolutionary Origins and Diversification of the Mycorrhizal Mutualists.</title>
        <authorList>
            <consortium name="DOE Joint Genome Institute"/>
            <consortium name="Mycorrhizal Genomics Consortium"/>
            <person name="Kohler A."/>
            <person name="Kuo A."/>
            <person name="Nagy L.G."/>
            <person name="Floudas D."/>
            <person name="Copeland A."/>
            <person name="Barry K.W."/>
            <person name="Cichocki N."/>
            <person name="Veneault-Fourrey C."/>
            <person name="LaButti K."/>
            <person name="Lindquist E.A."/>
            <person name="Lipzen A."/>
            <person name="Lundell T."/>
            <person name="Morin E."/>
            <person name="Murat C."/>
            <person name="Riley R."/>
            <person name="Ohm R."/>
            <person name="Sun H."/>
            <person name="Tunlid A."/>
            <person name="Henrissat B."/>
            <person name="Grigoriev I.V."/>
            <person name="Hibbett D.S."/>
            <person name="Martin F."/>
        </authorList>
    </citation>
    <scope>NUCLEOTIDE SEQUENCE [LARGE SCALE GENOMIC DNA]</scope>
    <source>
        <strain evidence="1 2">Koide BX008</strain>
    </source>
</reference>
<protein>
    <submittedName>
        <fullName evidence="1">Uncharacterized protein</fullName>
    </submittedName>
</protein>
<organism evidence="1 2">
    <name type="scientific">Amanita muscaria (strain Koide BX008)</name>
    <dbReference type="NCBI Taxonomy" id="946122"/>
    <lineage>
        <taxon>Eukaryota</taxon>
        <taxon>Fungi</taxon>
        <taxon>Dikarya</taxon>
        <taxon>Basidiomycota</taxon>
        <taxon>Agaricomycotina</taxon>
        <taxon>Agaricomycetes</taxon>
        <taxon>Agaricomycetidae</taxon>
        <taxon>Agaricales</taxon>
        <taxon>Pluteineae</taxon>
        <taxon>Amanitaceae</taxon>
        <taxon>Amanita</taxon>
    </lineage>
</organism>